<organism evidence="1 2">
    <name type="scientific">Diaminobutyricimonas aerilata</name>
    <dbReference type="NCBI Taxonomy" id="1162967"/>
    <lineage>
        <taxon>Bacteria</taxon>
        <taxon>Bacillati</taxon>
        <taxon>Actinomycetota</taxon>
        <taxon>Actinomycetes</taxon>
        <taxon>Micrococcales</taxon>
        <taxon>Microbacteriaceae</taxon>
        <taxon>Diaminobutyricimonas</taxon>
    </lineage>
</organism>
<dbReference type="EMBL" id="PGFF01000001">
    <property type="protein sequence ID" value="PJJ72671.1"/>
    <property type="molecule type" value="Genomic_DNA"/>
</dbReference>
<dbReference type="AlphaFoldDB" id="A0A2M9CL98"/>
<keyword evidence="2" id="KW-1185">Reference proteome</keyword>
<dbReference type="Proteomes" id="UP000228758">
    <property type="component" value="Unassembled WGS sequence"/>
</dbReference>
<gene>
    <name evidence="1" type="ORF">CLV46_2245</name>
</gene>
<sequence length="137" mass="14647">MTDPTTASYDAFATEILHNYRTGRRLVGVDGTRPEVGAEFAEHLAEALRRAGHDAETAEVTEDFPDRVAGPFRAGDGAAILVAHGTGLHAPPLSGSWSYTFWLDSGDPVPGSADRLSTAIVDVTDPQHPRRNFADSC</sequence>
<dbReference type="OrthoDB" id="572586at2"/>
<accession>A0A2M9CL98</accession>
<comment type="caution">
    <text evidence="1">The sequence shown here is derived from an EMBL/GenBank/DDBJ whole genome shotgun (WGS) entry which is preliminary data.</text>
</comment>
<evidence type="ECO:0000313" key="2">
    <source>
        <dbReference type="Proteomes" id="UP000228758"/>
    </source>
</evidence>
<protein>
    <submittedName>
        <fullName evidence="1">Uncharacterized protein</fullName>
    </submittedName>
</protein>
<evidence type="ECO:0000313" key="1">
    <source>
        <dbReference type="EMBL" id="PJJ72671.1"/>
    </source>
</evidence>
<proteinExistence type="predicted"/>
<reference evidence="1 2" key="1">
    <citation type="submission" date="2017-11" db="EMBL/GenBank/DDBJ databases">
        <title>Genomic Encyclopedia of Archaeal and Bacterial Type Strains, Phase II (KMG-II): From Individual Species to Whole Genera.</title>
        <authorList>
            <person name="Goeker M."/>
        </authorList>
    </citation>
    <scope>NUCLEOTIDE SEQUENCE [LARGE SCALE GENOMIC DNA]</scope>
    <source>
        <strain evidence="1 2">DSM 27393</strain>
    </source>
</reference>
<dbReference type="RefSeq" id="WP_100364835.1">
    <property type="nucleotide sequence ID" value="NZ_PGFF01000001.1"/>
</dbReference>
<name>A0A2M9CL98_9MICO</name>